<keyword evidence="1 3" id="KW-0802">TPR repeat</keyword>
<evidence type="ECO:0000313" key="5">
    <source>
        <dbReference type="EMBL" id="KAF2673637.1"/>
    </source>
</evidence>
<dbReference type="PROSITE" id="PS50005">
    <property type="entry name" value="TPR"/>
    <property type="match status" value="5"/>
</dbReference>
<dbReference type="Gene3D" id="1.25.40.10">
    <property type="entry name" value="Tetratricopeptide repeat domain"/>
    <property type="match status" value="4"/>
</dbReference>
<evidence type="ECO:0000256" key="3">
    <source>
        <dbReference type="PROSITE-ProRule" id="PRU00339"/>
    </source>
</evidence>
<evidence type="ECO:0000256" key="2">
    <source>
        <dbReference type="ARBA" id="ARBA00038210"/>
    </source>
</evidence>
<dbReference type="PANTHER" id="PTHR12558:SF13">
    <property type="entry name" value="CELL DIVISION CYCLE PROTEIN 27 HOMOLOG"/>
    <property type="match status" value="1"/>
</dbReference>
<sequence length="812" mass="90873">MPTATDNPYIAAQLRNLVYYSLDNELLQTALFHAGRLHGVEPRNPDSAHLIALCHYRMGQYKAAYDYSKLKGGQGGHLGCAYIFAQSCLALQRFGEGATALDRTRGLWAARKPQFQTDRNSDSRRHTPDASAVNFLLGKLWSSYGDTTKAVEYFVEALRINPFLWESFTELCNTGAKVKAQNLFKLTSDILATLDPQMYPSALMDLNSQNLPLQPHVNGALNGMATPGHDPFNPKPRQINGVYADSGIGSDLSLSLDWKTPTPNSPLGDEDITMDDAPYDTDAPHAPSRQSRPMYSYQQDNPGDIPKMRSITTRSKSKQSDHGESSEPPSRPTSIPVSHKRTVSGQPPPSSATSSEPPGAPARRSDRLLRNRIIPTTQRMVAAVSRDPESRDKREIRRAKTISAKNKTTSTVGRVVSGNRKPLEPSDRDIKEVRSLSVANTIGSIKEIQRKPPQLPDISPQKESLVFLIEQYSKIGQAYLALSRYDCQVALAYFAKLKPEFRETPWVQAQVARAHFENSNYAEAEKMFSKIRQDVPSRTEDMELYSTVLWHLKKDVDLSFLSHELIEVDRLSPQAWCVLGNAFSLQGEHDQAVKCFKRATQLDPKFAYAFTLAGHEHVANEEFDKALMSFRNAISADNRHYNGWYGLGQVFEKLGKYEIAREHYINASKINPTNPVLKVCMGLVLEKTCNGLVPEKTKRRLKALEYYNDACELDPLSAKARFAKARVLLILRRPQEAMDELEALKIKAPNDANVHFLLGKVNKTLGDIPAALKNYTIAMNLDPKATNLIKEAMDSLEDSDPEMDEDDDEDMD</sequence>
<feature type="compositionally biased region" description="Basic and acidic residues" evidence="4">
    <location>
        <begin position="386"/>
        <end position="395"/>
    </location>
</feature>
<dbReference type="SUPFAM" id="SSF48452">
    <property type="entry name" value="TPR-like"/>
    <property type="match status" value="3"/>
</dbReference>
<protein>
    <submittedName>
        <fullName evidence="5">TPR-like protein</fullName>
    </submittedName>
</protein>
<dbReference type="AlphaFoldDB" id="A0A6A6UQH1"/>
<reference evidence="5" key="1">
    <citation type="journal article" date="2020" name="Stud. Mycol.">
        <title>101 Dothideomycetes genomes: a test case for predicting lifestyles and emergence of pathogens.</title>
        <authorList>
            <person name="Haridas S."/>
            <person name="Albert R."/>
            <person name="Binder M."/>
            <person name="Bloem J."/>
            <person name="Labutti K."/>
            <person name="Salamov A."/>
            <person name="Andreopoulos B."/>
            <person name="Baker S."/>
            <person name="Barry K."/>
            <person name="Bills G."/>
            <person name="Bluhm B."/>
            <person name="Cannon C."/>
            <person name="Castanera R."/>
            <person name="Culley D."/>
            <person name="Daum C."/>
            <person name="Ezra D."/>
            <person name="Gonzalez J."/>
            <person name="Henrissat B."/>
            <person name="Kuo A."/>
            <person name="Liang C."/>
            <person name="Lipzen A."/>
            <person name="Lutzoni F."/>
            <person name="Magnuson J."/>
            <person name="Mondo S."/>
            <person name="Nolan M."/>
            <person name="Ohm R."/>
            <person name="Pangilinan J."/>
            <person name="Park H.-J."/>
            <person name="Ramirez L."/>
            <person name="Alfaro M."/>
            <person name="Sun H."/>
            <person name="Tritt A."/>
            <person name="Yoshinaga Y."/>
            <person name="Zwiers L.-H."/>
            <person name="Turgeon B."/>
            <person name="Goodwin S."/>
            <person name="Spatafora J."/>
            <person name="Crous P."/>
            <person name="Grigoriev I."/>
        </authorList>
    </citation>
    <scope>NUCLEOTIDE SEQUENCE</scope>
    <source>
        <strain evidence="5">CBS 115976</strain>
    </source>
</reference>
<dbReference type="Proteomes" id="UP000799302">
    <property type="component" value="Unassembled WGS sequence"/>
</dbReference>
<evidence type="ECO:0000256" key="1">
    <source>
        <dbReference type="ARBA" id="ARBA00022803"/>
    </source>
</evidence>
<dbReference type="GO" id="GO:0016567">
    <property type="term" value="P:protein ubiquitination"/>
    <property type="evidence" value="ECO:0007669"/>
    <property type="project" value="TreeGrafter"/>
</dbReference>
<comment type="similarity">
    <text evidence="2">Belongs to the APC3/CDC27 family.</text>
</comment>
<dbReference type="InterPro" id="IPR011990">
    <property type="entry name" value="TPR-like_helical_dom_sf"/>
</dbReference>
<name>A0A6A6UQH1_9PEZI</name>
<dbReference type="PANTHER" id="PTHR12558">
    <property type="entry name" value="CELL DIVISION CYCLE 16,23,27"/>
    <property type="match status" value="1"/>
</dbReference>
<proteinExistence type="inferred from homology"/>
<dbReference type="Pfam" id="PF12895">
    <property type="entry name" value="ANAPC3"/>
    <property type="match status" value="1"/>
</dbReference>
<dbReference type="GO" id="GO:0051301">
    <property type="term" value="P:cell division"/>
    <property type="evidence" value="ECO:0007669"/>
    <property type="project" value="TreeGrafter"/>
</dbReference>
<evidence type="ECO:0000256" key="4">
    <source>
        <dbReference type="SAM" id="MobiDB-lite"/>
    </source>
</evidence>
<dbReference type="EMBL" id="MU004231">
    <property type="protein sequence ID" value="KAF2673637.1"/>
    <property type="molecule type" value="Genomic_DNA"/>
</dbReference>
<feature type="repeat" description="TPR" evidence="3">
    <location>
        <begin position="641"/>
        <end position="674"/>
    </location>
</feature>
<organism evidence="5 6">
    <name type="scientific">Microthyrium microscopicum</name>
    <dbReference type="NCBI Taxonomy" id="703497"/>
    <lineage>
        <taxon>Eukaryota</taxon>
        <taxon>Fungi</taxon>
        <taxon>Dikarya</taxon>
        <taxon>Ascomycota</taxon>
        <taxon>Pezizomycotina</taxon>
        <taxon>Dothideomycetes</taxon>
        <taxon>Dothideomycetes incertae sedis</taxon>
        <taxon>Microthyriales</taxon>
        <taxon>Microthyriaceae</taxon>
        <taxon>Microthyrium</taxon>
    </lineage>
</organism>
<accession>A0A6A6UQH1</accession>
<feature type="compositionally biased region" description="Polar residues" evidence="4">
    <location>
        <begin position="288"/>
        <end position="301"/>
    </location>
</feature>
<dbReference type="Pfam" id="PF13432">
    <property type="entry name" value="TPR_16"/>
    <property type="match status" value="2"/>
</dbReference>
<feature type="repeat" description="TPR" evidence="3">
    <location>
        <begin position="607"/>
        <end position="640"/>
    </location>
</feature>
<dbReference type="Pfam" id="PF00515">
    <property type="entry name" value="TPR_1"/>
    <property type="match status" value="1"/>
</dbReference>
<feature type="repeat" description="TPR" evidence="3">
    <location>
        <begin position="573"/>
        <end position="606"/>
    </location>
</feature>
<feature type="repeat" description="TPR" evidence="3">
    <location>
        <begin position="752"/>
        <end position="785"/>
    </location>
</feature>
<evidence type="ECO:0000313" key="6">
    <source>
        <dbReference type="Proteomes" id="UP000799302"/>
    </source>
</evidence>
<dbReference type="OrthoDB" id="329563at2759"/>
<dbReference type="PROSITE" id="PS50293">
    <property type="entry name" value="TPR_REGION"/>
    <property type="match status" value="1"/>
</dbReference>
<dbReference type="GO" id="GO:0005737">
    <property type="term" value="C:cytoplasm"/>
    <property type="evidence" value="ECO:0007669"/>
    <property type="project" value="TreeGrafter"/>
</dbReference>
<feature type="region of interest" description="Disordered" evidence="4">
    <location>
        <begin position="255"/>
        <end position="395"/>
    </location>
</feature>
<dbReference type="SMART" id="SM00028">
    <property type="entry name" value="TPR"/>
    <property type="match status" value="8"/>
</dbReference>
<feature type="repeat" description="TPR" evidence="3">
    <location>
        <begin position="131"/>
        <end position="164"/>
    </location>
</feature>
<gene>
    <name evidence="5" type="ORF">BT63DRAFT_383681</name>
</gene>
<keyword evidence="6" id="KW-1185">Reference proteome</keyword>
<feature type="compositionally biased region" description="Acidic residues" evidence="4">
    <location>
        <begin position="268"/>
        <end position="279"/>
    </location>
</feature>
<dbReference type="GO" id="GO:0031145">
    <property type="term" value="P:anaphase-promoting complex-dependent catabolic process"/>
    <property type="evidence" value="ECO:0007669"/>
    <property type="project" value="TreeGrafter"/>
</dbReference>
<dbReference type="GO" id="GO:0007091">
    <property type="term" value="P:metaphase/anaphase transition of mitotic cell cycle"/>
    <property type="evidence" value="ECO:0007669"/>
    <property type="project" value="TreeGrafter"/>
</dbReference>
<dbReference type="InterPro" id="IPR019734">
    <property type="entry name" value="TPR_rpt"/>
</dbReference>
<dbReference type="GO" id="GO:0005680">
    <property type="term" value="C:anaphase-promoting complex"/>
    <property type="evidence" value="ECO:0007669"/>
    <property type="project" value="TreeGrafter"/>
</dbReference>